<sequence>MYMKRNVTDKFTGAAVSCDIISTGSWYGDLPDCVPSEVKVNREDYYIDEIQHISIKETISVTYDIKWNHISKPIEGKIESLTTKKYSIEENQKNYLLELMGRRFSDNCILYDEDECSVQVQLINTEEEKFTYAFPFDNDMRSMSILFRQILGEPTLLLFDGNREKDRIQEIYIEVQKNIYQDYGDVNTLCFRWNEASISIDCNSTQFGYSSHSHSEYVDAQMIHQLKRDINFHLGDTLYNLKAFSFSKSHELDMDPARGGIVTVRIKWAHKEDTLFIGNLTDQYVPTWYKNLISFIRTHSRDKSVEAFLQSNHKSDRSLYTYCSVYIFKAHQEFYYRTDRNDIYEGDIVKVPFGSDNAVRTGRVESISYHTCYDVPYNLNRTKFIIDKDVEVIYDKNPYGFDAIYDEQK</sequence>
<dbReference type="Proteomes" id="UP000238899">
    <property type="component" value="Unassembled WGS sequence"/>
</dbReference>
<name>A0ABX5C2N7_9FIRM</name>
<evidence type="ECO:0000313" key="1">
    <source>
        <dbReference type="EMBL" id="PQL57615.1"/>
    </source>
</evidence>
<gene>
    <name evidence="1" type="ORF">VCHSUH03_06860</name>
</gene>
<proteinExistence type="predicted"/>
<dbReference type="EMBL" id="PPDD01000010">
    <property type="protein sequence ID" value="PQL57615.1"/>
    <property type="molecule type" value="Genomic_DNA"/>
</dbReference>
<keyword evidence="2" id="KW-1185">Reference proteome</keyword>
<protein>
    <submittedName>
        <fullName evidence="1">Uncharacterized protein</fullName>
    </submittedName>
</protein>
<dbReference type="RefSeq" id="WP_105094487.1">
    <property type="nucleotide sequence ID" value="NZ_PPDD01000010.1"/>
</dbReference>
<comment type="caution">
    <text evidence="1">The sequence shown here is derived from an EMBL/GenBank/DDBJ whole genome shotgun (WGS) entry which is preliminary data.</text>
</comment>
<organism evidence="1 2">
    <name type="scientific">Veillonella infantium</name>
    <dbReference type="NCBI Taxonomy" id="1911679"/>
    <lineage>
        <taxon>Bacteria</taxon>
        <taxon>Bacillati</taxon>
        <taxon>Bacillota</taxon>
        <taxon>Negativicutes</taxon>
        <taxon>Veillonellales</taxon>
        <taxon>Veillonellaceae</taxon>
        <taxon>Veillonella</taxon>
    </lineage>
</organism>
<accession>A0ABX5C2N7</accession>
<evidence type="ECO:0000313" key="2">
    <source>
        <dbReference type="Proteomes" id="UP000238899"/>
    </source>
</evidence>
<reference evidence="1 2" key="1">
    <citation type="journal article" date="2018" name="Int. J. Syst. Evol. Microbiol.">
        <title>Veillonella infantium sp. nov., an anaerobic, Gram-stain-negative coccus isolated from tongue biofilm of a Thai child.</title>
        <authorList>
            <person name="Mashima I."/>
            <person name="Liao Y.C."/>
            <person name="Miyakawa H."/>
            <person name="Theodorea C.F."/>
            <person name="Thawboon B."/>
            <person name="Thaweboon S."/>
            <person name="Scannapieco F.A."/>
            <person name="Nakazawa F."/>
        </authorList>
    </citation>
    <scope>NUCLEOTIDE SEQUENCE [LARGE SCALE GENOMIC DNA]</scope>
    <source>
        <strain evidence="1 2">T11011-4</strain>
    </source>
</reference>